<keyword evidence="6" id="KW-0963">Cytoplasm</keyword>
<reference evidence="9" key="1">
    <citation type="submission" date="2016-03" db="EMBL/GenBank/DDBJ databases">
        <title>Complete genome sequence of Solimmundus cernigliae, representing a novel lineage of polycyclic aromatic hydrocarbon degraders within the Gammaproteobacteria.</title>
        <authorList>
            <person name="Singleton D.R."/>
            <person name="Dickey A.N."/>
            <person name="Scholl E.H."/>
            <person name="Wright F.A."/>
            <person name="Aitken M.D."/>
        </authorList>
    </citation>
    <scope>NUCLEOTIDE SEQUENCE [LARGE SCALE GENOMIC DNA]</scope>
    <source>
        <strain evidence="9">TR3.2</strain>
    </source>
</reference>
<dbReference type="InterPro" id="IPR003495">
    <property type="entry name" value="CobW/HypB/UreG_nucleotide-bd"/>
</dbReference>
<dbReference type="GO" id="GO:0003924">
    <property type="term" value="F:GTPase activity"/>
    <property type="evidence" value="ECO:0007669"/>
    <property type="project" value="InterPro"/>
</dbReference>
<feature type="domain" description="CobW/HypB/UreG nucleotide-binding" evidence="7">
    <location>
        <begin position="12"/>
        <end position="182"/>
    </location>
</feature>
<dbReference type="NCBIfam" id="TIGR00101">
    <property type="entry name" value="ureG"/>
    <property type="match status" value="1"/>
</dbReference>
<dbReference type="KEGG" id="gbi:PG2T_05575"/>
<feature type="binding site" evidence="6">
    <location>
        <begin position="16"/>
        <end position="23"/>
    </location>
    <ligand>
        <name>GTP</name>
        <dbReference type="ChEBI" id="CHEBI:37565"/>
    </ligand>
</feature>
<dbReference type="SUPFAM" id="SSF52540">
    <property type="entry name" value="P-loop containing nucleoside triphosphate hydrolases"/>
    <property type="match status" value="1"/>
</dbReference>
<gene>
    <name evidence="6" type="primary">ureG</name>
    <name evidence="8" type="ORF">PG2T_05575</name>
</gene>
<dbReference type="PANTHER" id="PTHR31715">
    <property type="entry name" value="UREASE ACCESSORY PROTEIN G"/>
    <property type="match status" value="1"/>
</dbReference>
<keyword evidence="3 6" id="KW-0996">Nickel insertion</keyword>
<dbReference type="AlphaFoldDB" id="A0A1B1YSF7"/>
<keyword evidence="2 6" id="KW-0547">Nucleotide-binding</keyword>
<keyword evidence="4 6" id="KW-0342">GTP-binding</keyword>
<evidence type="ECO:0000256" key="2">
    <source>
        <dbReference type="ARBA" id="ARBA00022741"/>
    </source>
</evidence>
<dbReference type="PANTHER" id="PTHR31715:SF0">
    <property type="entry name" value="UREASE ACCESSORY PROTEIN G"/>
    <property type="match status" value="1"/>
</dbReference>
<dbReference type="FunFam" id="3.40.50.300:FF:000208">
    <property type="entry name" value="Urease accessory protein UreG"/>
    <property type="match status" value="1"/>
</dbReference>
<comment type="function">
    <text evidence="6">Facilitates the functional incorporation of the urease nickel metallocenter. This process requires GTP hydrolysis, probably effectuated by UreG.</text>
</comment>
<dbReference type="Gene3D" id="3.40.50.300">
    <property type="entry name" value="P-loop containing nucleotide triphosphate hydrolases"/>
    <property type="match status" value="1"/>
</dbReference>
<dbReference type="RefSeq" id="WP_068803298.1">
    <property type="nucleotide sequence ID" value="NZ_CP014671.1"/>
</dbReference>
<dbReference type="CDD" id="cd05540">
    <property type="entry name" value="UreG"/>
    <property type="match status" value="1"/>
</dbReference>
<dbReference type="GO" id="GO:0005525">
    <property type="term" value="F:GTP binding"/>
    <property type="evidence" value="ECO:0007669"/>
    <property type="project" value="UniProtKB-KW"/>
</dbReference>
<dbReference type="FunCoup" id="A0A1B1YSF7">
    <property type="interactions" value="32"/>
</dbReference>
<name>A0A1B1YSF7_9GAMM</name>
<comment type="subcellular location">
    <subcellularLocation>
        <location evidence="6">Cytoplasm</location>
    </subcellularLocation>
</comment>
<evidence type="ECO:0000256" key="6">
    <source>
        <dbReference type="HAMAP-Rule" id="MF_01389"/>
    </source>
</evidence>
<dbReference type="InterPro" id="IPR027417">
    <property type="entry name" value="P-loop_NTPase"/>
</dbReference>
<proteinExistence type="inferred from homology"/>
<protein>
    <recommendedName>
        <fullName evidence="6">Urease accessory protein UreG</fullName>
    </recommendedName>
</protein>
<dbReference type="STRING" id="1810504.PG2T_05575"/>
<dbReference type="GO" id="GO:0016151">
    <property type="term" value="F:nickel cation binding"/>
    <property type="evidence" value="ECO:0007669"/>
    <property type="project" value="UniProtKB-UniRule"/>
</dbReference>
<dbReference type="EMBL" id="CP014671">
    <property type="protein sequence ID" value="ANX03712.1"/>
    <property type="molecule type" value="Genomic_DNA"/>
</dbReference>
<dbReference type="GO" id="GO:0043419">
    <property type="term" value="P:urea catabolic process"/>
    <property type="evidence" value="ECO:0007669"/>
    <property type="project" value="InterPro"/>
</dbReference>
<keyword evidence="9" id="KW-1185">Reference proteome</keyword>
<evidence type="ECO:0000259" key="7">
    <source>
        <dbReference type="Pfam" id="PF02492"/>
    </source>
</evidence>
<comment type="subunit">
    <text evidence="6">Homodimer. UreD, UreF and UreG form a complex that acts as a GTP-hydrolysis-dependent molecular chaperone, activating the urease apoprotein by helping to assemble the nickel containing metallocenter of UreC. The UreE protein probably delivers the nickel.</text>
</comment>
<keyword evidence="5 6" id="KW-0143">Chaperone</keyword>
<evidence type="ECO:0000313" key="9">
    <source>
        <dbReference type="Proteomes" id="UP000092952"/>
    </source>
</evidence>
<evidence type="ECO:0000256" key="3">
    <source>
        <dbReference type="ARBA" id="ARBA00022988"/>
    </source>
</evidence>
<comment type="similarity">
    <text evidence="1 6">Belongs to the SIMIBI class G3E GTPase family. UreG subfamily.</text>
</comment>
<dbReference type="OrthoDB" id="9802035at2"/>
<organism evidence="8 9">
    <name type="scientific">Immundisolibacter cernigliae</name>
    <dbReference type="NCBI Taxonomy" id="1810504"/>
    <lineage>
        <taxon>Bacteria</taxon>
        <taxon>Pseudomonadati</taxon>
        <taxon>Pseudomonadota</taxon>
        <taxon>Gammaproteobacteria</taxon>
        <taxon>Immundisolibacterales</taxon>
        <taxon>Immundisolibacteraceae</taxon>
        <taxon>Immundisolibacter</taxon>
    </lineage>
</organism>
<evidence type="ECO:0000256" key="1">
    <source>
        <dbReference type="ARBA" id="ARBA00005732"/>
    </source>
</evidence>
<dbReference type="HAMAP" id="MF_01389">
    <property type="entry name" value="UreG"/>
    <property type="match status" value="1"/>
</dbReference>
<accession>A0A1B1YSF7</accession>
<dbReference type="GO" id="GO:0005737">
    <property type="term" value="C:cytoplasm"/>
    <property type="evidence" value="ECO:0007669"/>
    <property type="project" value="UniProtKB-SubCell"/>
</dbReference>
<dbReference type="InterPro" id="IPR004400">
    <property type="entry name" value="UreG"/>
</dbReference>
<evidence type="ECO:0000256" key="4">
    <source>
        <dbReference type="ARBA" id="ARBA00023134"/>
    </source>
</evidence>
<sequence length="207" mass="22008">MTQLTESGPLRVGIGGPVGSGKTALTEALCKALRERYRIAVVTNDIYTREDAEFLTRAGALAPERIVGVETGGCPHTAIREDASLNLAAVAELSRRFAPLDLVFVESGGDNLAATFSPELSDLTLYVIDVAAGDKIPRKGGPGITRSDLLIINKTDLAPHVGASLDVMDRDSRRMRGERPFVFTCLKTGAGLDTVIAFIVREGGLRG</sequence>
<dbReference type="Proteomes" id="UP000092952">
    <property type="component" value="Chromosome"/>
</dbReference>
<dbReference type="Pfam" id="PF02492">
    <property type="entry name" value="cobW"/>
    <property type="match status" value="1"/>
</dbReference>
<dbReference type="InParanoid" id="A0A1B1YSF7"/>
<dbReference type="PIRSF" id="PIRSF005624">
    <property type="entry name" value="Ni-bind_GTPase"/>
    <property type="match status" value="1"/>
</dbReference>
<evidence type="ECO:0000313" key="8">
    <source>
        <dbReference type="EMBL" id="ANX03712.1"/>
    </source>
</evidence>
<evidence type="ECO:0000256" key="5">
    <source>
        <dbReference type="ARBA" id="ARBA00023186"/>
    </source>
</evidence>